<proteinExistence type="predicted"/>
<evidence type="ECO:0000313" key="5">
    <source>
        <dbReference type="Proteomes" id="UP000717585"/>
    </source>
</evidence>
<evidence type="ECO:0000256" key="3">
    <source>
        <dbReference type="SAM" id="Phobius"/>
    </source>
</evidence>
<reference evidence="4" key="1">
    <citation type="submission" date="2021-05" db="EMBL/GenBank/DDBJ databases">
        <title>A free-living protist that lacks canonical eukaryotic 1 DNA replication and segregation systems.</title>
        <authorList>
            <person name="Salas-Leiva D.E."/>
            <person name="Tromer E.C."/>
            <person name="Curtis B.A."/>
            <person name="Jerlstrom-Hultqvist J."/>
            <person name="Kolisko M."/>
            <person name="Yi Z."/>
            <person name="Salas-Leiva J.S."/>
            <person name="Gallot-Lavallee L."/>
            <person name="Kops G.J.P.L."/>
            <person name="Archibald J.M."/>
            <person name="Simpson A.G.B."/>
            <person name="Roger A.J."/>
        </authorList>
    </citation>
    <scope>NUCLEOTIDE SEQUENCE</scope>
    <source>
        <strain evidence="4">BICM</strain>
    </source>
</reference>
<dbReference type="AlphaFoldDB" id="A0A8J6E476"/>
<comment type="caution">
    <text evidence="4">The sequence shown here is derived from an EMBL/GenBank/DDBJ whole genome shotgun (WGS) entry which is preliminary data.</text>
</comment>
<dbReference type="Gene3D" id="2.130.10.30">
    <property type="entry name" value="Regulator of chromosome condensation 1/beta-lactamase-inhibitor protein II"/>
    <property type="match status" value="1"/>
</dbReference>
<feature type="repeat" description="RCC1" evidence="2">
    <location>
        <begin position="492"/>
        <end position="547"/>
    </location>
</feature>
<feature type="repeat" description="RCC1" evidence="2">
    <location>
        <begin position="380"/>
        <end position="432"/>
    </location>
</feature>
<dbReference type="PANTHER" id="PTHR22870">
    <property type="entry name" value="REGULATOR OF CHROMOSOME CONDENSATION"/>
    <property type="match status" value="1"/>
</dbReference>
<keyword evidence="1" id="KW-0677">Repeat</keyword>
<dbReference type="OrthoDB" id="8068875at2759"/>
<gene>
    <name evidence="4" type="ORF">J8273_1910</name>
</gene>
<dbReference type="EMBL" id="JAHDYR010000005">
    <property type="protein sequence ID" value="KAG9396863.1"/>
    <property type="molecule type" value="Genomic_DNA"/>
</dbReference>
<protein>
    <submittedName>
        <fullName evidence="4">E3 ubiquitin-protein ligase HERC3</fullName>
    </submittedName>
</protein>
<name>A0A8J6E476_9EUKA</name>
<dbReference type="InterPro" id="IPR009091">
    <property type="entry name" value="RCC1/BLIP-II"/>
</dbReference>
<evidence type="ECO:0000313" key="4">
    <source>
        <dbReference type="EMBL" id="KAG9396863.1"/>
    </source>
</evidence>
<keyword evidence="3" id="KW-1133">Transmembrane helix</keyword>
<feature type="transmembrane region" description="Helical" evidence="3">
    <location>
        <begin position="985"/>
        <end position="1017"/>
    </location>
</feature>
<evidence type="ECO:0000256" key="1">
    <source>
        <dbReference type="ARBA" id="ARBA00022737"/>
    </source>
</evidence>
<dbReference type="InterPro" id="IPR000408">
    <property type="entry name" value="Reg_chr_condens"/>
</dbReference>
<organism evidence="4 5">
    <name type="scientific">Carpediemonas membranifera</name>
    <dbReference type="NCBI Taxonomy" id="201153"/>
    <lineage>
        <taxon>Eukaryota</taxon>
        <taxon>Metamonada</taxon>
        <taxon>Carpediemonas-like organisms</taxon>
        <taxon>Carpediemonas</taxon>
    </lineage>
</organism>
<dbReference type="Pfam" id="PF00415">
    <property type="entry name" value="RCC1"/>
    <property type="match status" value="2"/>
</dbReference>
<dbReference type="InterPro" id="IPR051210">
    <property type="entry name" value="Ub_ligase/GEF_domain"/>
</dbReference>
<sequence>MRPSTTSLATYAFVFILYLCTFSVCLDTDLNPMFYAKALAETETMFISCQQDIIGISGNVNQIVCYLFGTLLPSNAPVATVSDVQSCFGTAKSITNIDAGTGVSGNHVFIYIATFDVPAPVYTPNYNRYSCKLAVTTSNKGVVYDENIDILLSITHGTVTFEEEASVVFVAGDNSAGQLSADPATKADIPSDLWTNAPFDYEALTAVEIGDSAFVITDIGELWSLGGTKYPGHAIQGSDVWRRVQHEDALNMVFTHVSLGADHALFLGYDPITGYDHLYVAGSGPALGLGGIEYVVFEEVTEFKDKDIKDIQATQTASYLLLGDGSVWACGRNDHGELATGTTDPSGTFMLVEMFPADFGTVSKLGNTLGAFMFAIDTAGKVTAWGENRKGQLGLGVTDAFITKPTVVTSLSPKFIAQVEGGLDFALALSSDDFQVYGAGDTAYTGTDPAIVTGRTTNVFAKSTLVPTPTAEIAAGEMHGVALTVNANTGATGVYSWGDNSYGQLGLGHDQKSTPTPTEVPTLSSTTTEPFSRVWAGHRHTIAMESTNMQDQAFYEIYPDGRVMVHSLSGSVGHAVLGDIIEYNAGSTINTHISATTVNSDTGVYWIWSDGHYPVTDQILQFTLRNGAREESFKFHIPKEVVIQPKVDGMTWKYTGDSWMTTLHLAHGIINSRASQVKLSCVDGLVSPTFTLMKLDNAATTWDVSIRPRHSMSGATTVLYPYYDQCELTIDGVSMFNGALGTILPPDLTLSTFEIKDVTPYMYYGGHMTVCITPKDMYGRFLPLGVATMAAKAKVFAVYPVTVSSEQTEQLEAIVGGQQQGFYFDQANKRYCEVVDTTFPVSGQIQAKFDGEIVGDEIFMQIRADTGKSKVFVKEGTMWPPMAGEAARFCISVFDISGVRKITSAPPLSVELIIRGDADQTYHPSLDPSSNDYCVSVVLPAGHYSYIATYNGLQQFSGAEFTVAAAPKTGRSGPMTRVFDFMLTVFAVLLSPVVAGVGVVGGVVIAAAGIVFGVVMVRNSGRGEKKVKGRGQYEAIGTVADDGFGSAPAPFVYDAI</sequence>
<dbReference type="PROSITE" id="PS50012">
    <property type="entry name" value="RCC1_3"/>
    <property type="match status" value="2"/>
</dbReference>
<keyword evidence="3" id="KW-0472">Membrane</keyword>
<keyword evidence="3" id="KW-0812">Transmembrane</keyword>
<dbReference type="SUPFAM" id="SSF50985">
    <property type="entry name" value="RCC1/BLIP-II"/>
    <property type="match status" value="2"/>
</dbReference>
<dbReference type="PANTHER" id="PTHR22870:SF408">
    <property type="entry name" value="OS09G0560450 PROTEIN"/>
    <property type="match status" value="1"/>
</dbReference>
<keyword evidence="5" id="KW-1185">Reference proteome</keyword>
<evidence type="ECO:0000256" key="2">
    <source>
        <dbReference type="PROSITE-ProRule" id="PRU00235"/>
    </source>
</evidence>
<accession>A0A8J6E476</accession>
<dbReference type="Proteomes" id="UP000717585">
    <property type="component" value="Unassembled WGS sequence"/>
</dbReference>